<dbReference type="Pfam" id="PF01541">
    <property type="entry name" value="GIY-YIG"/>
    <property type="match status" value="1"/>
</dbReference>
<dbReference type="InterPro" id="IPR001162">
    <property type="entry name" value="UvrC_RNase_H_dom"/>
</dbReference>
<dbReference type="PROSITE" id="PS50165">
    <property type="entry name" value="UVRC"/>
    <property type="match status" value="1"/>
</dbReference>
<evidence type="ECO:0000256" key="2">
    <source>
        <dbReference type="ARBA" id="ARBA00022881"/>
    </source>
</evidence>
<protein>
    <recommendedName>
        <fullName evidence="10">Excinuclease ABC subunit B</fullName>
    </recommendedName>
</protein>
<dbReference type="InterPro" id="IPR035901">
    <property type="entry name" value="GIY-YIG_endonuc_sf"/>
</dbReference>
<accession>A0A9W7LAA6</accession>
<dbReference type="Pfam" id="PF04851">
    <property type="entry name" value="ResIII"/>
    <property type="match status" value="1"/>
</dbReference>
<reference evidence="9" key="1">
    <citation type="journal article" date="2023" name="Commun. Biol.">
        <title>Genome analysis of Parmales, the sister group of diatoms, reveals the evolutionary specialization of diatoms from phago-mixotrophs to photoautotrophs.</title>
        <authorList>
            <person name="Ban H."/>
            <person name="Sato S."/>
            <person name="Yoshikawa S."/>
            <person name="Yamada K."/>
            <person name="Nakamura Y."/>
            <person name="Ichinomiya M."/>
            <person name="Sato N."/>
            <person name="Blanc-Mathieu R."/>
            <person name="Endo H."/>
            <person name="Kuwata A."/>
            <person name="Ogata H."/>
        </authorList>
    </citation>
    <scope>NUCLEOTIDE SEQUENCE [LARGE SCALE GENOMIC DNA]</scope>
</reference>
<dbReference type="Pfam" id="PF00271">
    <property type="entry name" value="Helicase_C"/>
    <property type="match status" value="1"/>
</dbReference>
<dbReference type="InterPro" id="IPR038476">
    <property type="entry name" value="UvrC_RNase_H_dom_sf"/>
</dbReference>
<evidence type="ECO:0000259" key="6">
    <source>
        <dbReference type="PROSITE" id="PS51192"/>
    </source>
</evidence>
<dbReference type="SUPFAM" id="SSF82771">
    <property type="entry name" value="GIY-YIG endonuclease"/>
    <property type="match status" value="1"/>
</dbReference>
<dbReference type="InterPro" id="IPR047296">
    <property type="entry name" value="GIY-YIG_UvrC_Cho"/>
</dbReference>
<evidence type="ECO:0000313" key="8">
    <source>
        <dbReference type="EMBL" id="GMI43706.1"/>
    </source>
</evidence>
<dbReference type="InterPro" id="IPR001650">
    <property type="entry name" value="Helicase_C-like"/>
</dbReference>
<dbReference type="EMBL" id="BRYA01001460">
    <property type="protein sequence ID" value="GMI43706.1"/>
    <property type="molecule type" value="Genomic_DNA"/>
</dbReference>
<feature type="compositionally biased region" description="Polar residues" evidence="3">
    <location>
        <begin position="13"/>
        <end position="32"/>
    </location>
</feature>
<dbReference type="Proteomes" id="UP001165065">
    <property type="component" value="Unassembled WGS sequence"/>
</dbReference>
<dbReference type="SMART" id="SM00490">
    <property type="entry name" value="HELICc"/>
    <property type="match status" value="1"/>
</dbReference>
<dbReference type="GO" id="GO:0006289">
    <property type="term" value="P:nucleotide-excision repair"/>
    <property type="evidence" value="ECO:0007669"/>
    <property type="project" value="InterPro"/>
</dbReference>
<evidence type="ECO:0000259" key="7">
    <source>
        <dbReference type="PROSITE" id="PS51194"/>
    </source>
</evidence>
<dbReference type="PANTHER" id="PTHR24029">
    <property type="entry name" value="UVRABC SYSTEM PROTEIN B"/>
    <property type="match status" value="1"/>
</dbReference>
<feature type="domain" description="Helicase ATP-binding" evidence="6">
    <location>
        <begin position="54"/>
        <end position="214"/>
    </location>
</feature>
<feature type="domain" description="GIY-YIG" evidence="4">
    <location>
        <begin position="713"/>
        <end position="792"/>
    </location>
</feature>
<dbReference type="PANTHER" id="PTHR24029:SF0">
    <property type="entry name" value="UVRABC SYSTEM PROTEIN B"/>
    <property type="match status" value="1"/>
</dbReference>
<dbReference type="GO" id="GO:0003677">
    <property type="term" value="F:DNA binding"/>
    <property type="evidence" value="ECO:0007669"/>
    <property type="project" value="InterPro"/>
</dbReference>
<dbReference type="Gene3D" id="3.40.50.300">
    <property type="entry name" value="P-loop containing nucleotide triphosphate hydrolases"/>
    <property type="match status" value="3"/>
</dbReference>
<dbReference type="GO" id="GO:0005524">
    <property type="term" value="F:ATP binding"/>
    <property type="evidence" value="ECO:0007669"/>
    <property type="project" value="InterPro"/>
</dbReference>
<dbReference type="Pfam" id="PF12344">
    <property type="entry name" value="UvrB"/>
    <property type="match status" value="1"/>
</dbReference>
<keyword evidence="2" id="KW-0234">DNA repair</keyword>
<dbReference type="Gene3D" id="3.40.1440.10">
    <property type="entry name" value="GIY-YIG endonuclease"/>
    <property type="match status" value="1"/>
</dbReference>
<dbReference type="InterPro" id="IPR004807">
    <property type="entry name" value="UvrB"/>
</dbReference>
<dbReference type="PROSITE" id="PS50164">
    <property type="entry name" value="GIY_YIG"/>
    <property type="match status" value="1"/>
</dbReference>
<dbReference type="InterPro" id="IPR000305">
    <property type="entry name" value="GIY-YIG_endonuc"/>
</dbReference>
<proteinExistence type="predicted"/>
<keyword evidence="2" id="KW-0267">Excision nuclease</keyword>
<evidence type="ECO:0000259" key="5">
    <source>
        <dbReference type="PROSITE" id="PS50165"/>
    </source>
</evidence>
<dbReference type="InterPro" id="IPR024759">
    <property type="entry name" value="UvrB_YAD/RRR_dom"/>
</dbReference>
<dbReference type="InterPro" id="IPR006935">
    <property type="entry name" value="Helicase/UvrB_N"/>
</dbReference>
<sequence>MSSSTTSTTSSSKLLQQQQQHTPHSNNTSSNKFIVKSPFQPSGDQPEAIAELTDQLNRGEKFAVLKGITGSGKSFVMSHVISNLQKPTLILCPTKTLAAQLCRELRSFLPTSSVELFVSYYNYYTPESFIESSNTYIAKKSSINDEIDSLRHRATRALFTRNDVVIVASVSCIYGLGLPSDYLEAAQNIQVGSHGDINFYKSVLSKMLYDTPENMYDLKRGNFLPNYQNNTLKIWPPYETFPVEVCFDFETGRISKIIKTLSAADEVAFSLDTSVAPSPDSTVEVDEYFVYPARHFVTPKERTIEACDAIEREMHVQTANLKDSMNFEAAERLRQRVTNDLLLLRETGTCPGVENYSRHFAGRPKGEPPETLLDYLKMSGKGGVEGRSVDSKDWLLVVDESHVTLPQLKAMYGGDRARKVSLVKNGYRLPSAFDNRPLKDEEFWERVDQGLFVSATPGKFETDSSSDGGVDMLIRPTNIMDPELFVRPTKTQLRDLRGEILTRAERGEKTLAMALTKRDAEDMATFLQENDVKASYIHSDLNTVERADALKSLQNSTIDCLVGVNLMREGIDLPQVSLVAIMSADNQGFLRSETALLQMVGRAARNVNGQAIFYADKITKAMKSAIDTTNWRREKQASFNSKNNKIPISAKGSEIKSIFDIFREEMNVEELGSDVEWSRSRSPHKAKGSTKVVATPRPALDPTLEELTYNLPAKTGIYKWMTERDGVTLYIGKAKNLSSRCRSYLTGKDERPRINEMMKKVKWVEYIITPTEQDALNLEAKLINLHQPPYNVALKDDVSFPYIVARTSDDFPRFERVPKIPPPSYRTDGYEYYGPYSTSQEADRILETIEDDYNLRKLAFEAKNGENRAEATARYLEEFENCKAVLFESEETRISSPRVDLLFDEEVNHSRDIVGIVPIDPDKKSPREFLVRVCQLRKGIYRGERDFQFKLPAGLTEEERERELSTIIFKALERHYQDPLACDTPEQLSSLPFTFLPDSILAMLPISPESTKELKNIFRFHPSQTSIRPPKVRSLAKRGRNKNTDAVAMQFVTDNLAATAQEIREIMPLSLEQRGTTKKMIAERSKNLKTMLHLPTHPSRIECYDVSHSQGEFSTCSRVVFIDGKPEKSLYRTFNIKSFQGNDDYRSLKEVLERRFKRAYESDSDSEWAIPDLVVIDGGKGQLSAAYKGIRAAGVGVSGVDSNYDLTVPVCAIAKRNEEVFALSNSDTPLSPLNKSPDEPGVLMLRQIRDESHRFAITRMRARRRRDFLSDTP</sequence>
<evidence type="ECO:0008006" key="10">
    <source>
        <dbReference type="Google" id="ProtNLM"/>
    </source>
</evidence>
<feature type="region of interest" description="Disordered" evidence="3">
    <location>
        <begin position="1"/>
        <end position="45"/>
    </location>
</feature>
<keyword evidence="1" id="KW-0228">DNA excision</keyword>
<comment type="caution">
    <text evidence="8">The sequence shown here is derived from an EMBL/GenBank/DDBJ whole genome shotgun (WGS) entry which is preliminary data.</text>
</comment>
<keyword evidence="9" id="KW-1185">Reference proteome</keyword>
<dbReference type="CDD" id="cd10434">
    <property type="entry name" value="GIY-YIG_UvrC_Cho"/>
    <property type="match status" value="1"/>
</dbReference>
<dbReference type="Gene3D" id="3.30.420.340">
    <property type="entry name" value="UvrC, RNAse H endonuclease domain"/>
    <property type="match status" value="1"/>
</dbReference>
<dbReference type="InterPro" id="IPR027417">
    <property type="entry name" value="P-loop_NTPase"/>
</dbReference>
<evidence type="ECO:0000256" key="3">
    <source>
        <dbReference type="SAM" id="MobiDB-lite"/>
    </source>
</evidence>
<organism evidence="8 9">
    <name type="scientific">Triparma columacea</name>
    <dbReference type="NCBI Taxonomy" id="722753"/>
    <lineage>
        <taxon>Eukaryota</taxon>
        <taxon>Sar</taxon>
        <taxon>Stramenopiles</taxon>
        <taxon>Ochrophyta</taxon>
        <taxon>Bolidophyceae</taxon>
        <taxon>Parmales</taxon>
        <taxon>Triparmaceae</taxon>
        <taxon>Triparma</taxon>
    </lineage>
</organism>
<gene>
    <name evidence="8" type="ORF">TrCOL_g13526</name>
</gene>
<dbReference type="GO" id="GO:0009381">
    <property type="term" value="F:excinuclease ABC activity"/>
    <property type="evidence" value="ECO:0007669"/>
    <property type="project" value="InterPro"/>
</dbReference>
<name>A0A9W7LAA6_9STRA</name>
<dbReference type="PROSITE" id="PS51194">
    <property type="entry name" value="HELICASE_CTER"/>
    <property type="match status" value="1"/>
</dbReference>
<dbReference type="SMART" id="SM00487">
    <property type="entry name" value="DEXDc"/>
    <property type="match status" value="1"/>
</dbReference>
<evidence type="ECO:0000259" key="4">
    <source>
        <dbReference type="PROSITE" id="PS50164"/>
    </source>
</evidence>
<feature type="domain" description="Helicase C-terminal" evidence="7">
    <location>
        <begin position="492"/>
        <end position="654"/>
    </location>
</feature>
<dbReference type="SUPFAM" id="SSF52540">
    <property type="entry name" value="P-loop containing nucleoside triphosphate hydrolases"/>
    <property type="match status" value="2"/>
</dbReference>
<dbReference type="GO" id="GO:0009380">
    <property type="term" value="C:excinuclease repair complex"/>
    <property type="evidence" value="ECO:0007669"/>
    <property type="project" value="InterPro"/>
</dbReference>
<feature type="domain" description="UvrC family homology region profile" evidence="5">
    <location>
        <begin position="931"/>
        <end position="1186"/>
    </location>
</feature>
<evidence type="ECO:0000313" key="9">
    <source>
        <dbReference type="Proteomes" id="UP001165065"/>
    </source>
</evidence>
<dbReference type="AlphaFoldDB" id="A0A9W7LAA6"/>
<dbReference type="OrthoDB" id="16911at2759"/>
<dbReference type="SMART" id="SM00465">
    <property type="entry name" value="GIYc"/>
    <property type="match status" value="1"/>
</dbReference>
<dbReference type="PROSITE" id="PS51192">
    <property type="entry name" value="HELICASE_ATP_BIND_1"/>
    <property type="match status" value="1"/>
</dbReference>
<evidence type="ECO:0000256" key="1">
    <source>
        <dbReference type="ARBA" id="ARBA00022769"/>
    </source>
</evidence>
<dbReference type="InterPro" id="IPR014001">
    <property type="entry name" value="Helicase_ATP-bd"/>
</dbReference>
<dbReference type="Pfam" id="PF08459">
    <property type="entry name" value="UvrC_RNaseH_dom"/>
    <property type="match status" value="1"/>
</dbReference>
<keyword evidence="2" id="KW-0227">DNA damage</keyword>
<dbReference type="GO" id="GO:0016887">
    <property type="term" value="F:ATP hydrolysis activity"/>
    <property type="evidence" value="ECO:0007669"/>
    <property type="project" value="InterPro"/>
</dbReference>
<feature type="compositionally biased region" description="Low complexity" evidence="3">
    <location>
        <begin position="1"/>
        <end position="12"/>
    </location>
</feature>